<feature type="transmembrane region" description="Helical" evidence="1">
    <location>
        <begin position="43"/>
        <end position="64"/>
    </location>
</feature>
<dbReference type="EMBL" id="DVGY01000152">
    <property type="protein sequence ID" value="HIR41507.1"/>
    <property type="molecule type" value="Genomic_DNA"/>
</dbReference>
<evidence type="ECO:0000256" key="1">
    <source>
        <dbReference type="SAM" id="Phobius"/>
    </source>
</evidence>
<reference evidence="2" key="2">
    <citation type="journal article" date="2021" name="PeerJ">
        <title>Extensive microbial diversity within the chicken gut microbiome revealed by metagenomics and culture.</title>
        <authorList>
            <person name="Gilroy R."/>
            <person name="Ravi A."/>
            <person name="Getino M."/>
            <person name="Pursley I."/>
            <person name="Horton D.L."/>
            <person name="Alikhan N.F."/>
            <person name="Baker D."/>
            <person name="Gharbi K."/>
            <person name="Hall N."/>
            <person name="Watson M."/>
            <person name="Adriaenssens E.M."/>
            <person name="Foster-Nyarko E."/>
            <person name="Jarju S."/>
            <person name="Secka A."/>
            <person name="Antonio M."/>
            <person name="Oren A."/>
            <person name="Chaudhuri R.R."/>
            <person name="La Ragione R."/>
            <person name="Hildebrand F."/>
            <person name="Pallen M.J."/>
        </authorList>
    </citation>
    <scope>NUCLEOTIDE SEQUENCE</scope>
    <source>
        <strain evidence="2">CHK184-25365</strain>
    </source>
</reference>
<feature type="transmembrane region" description="Helical" evidence="1">
    <location>
        <begin position="104"/>
        <end position="122"/>
    </location>
</feature>
<organism evidence="2 3">
    <name type="scientific">Candidatus Egerieicola pullicola</name>
    <dbReference type="NCBI Taxonomy" id="2840775"/>
    <lineage>
        <taxon>Bacteria</taxon>
        <taxon>Bacillati</taxon>
        <taxon>Bacillota</taxon>
        <taxon>Clostridia</taxon>
        <taxon>Eubacteriales</taxon>
        <taxon>Oscillospiraceae</taxon>
        <taxon>Oscillospiraceae incertae sedis</taxon>
        <taxon>Candidatus Egerieicola</taxon>
    </lineage>
</organism>
<sequence length="124" mass="13850">MEAIKDIFNYFAIPAVVLLGVEFIITLVCFLRRLRREGDSRRLLLVGMVLQLLAVLVVLQNALFLPRFLPDLLQRYLGILPFIAAGLYFALIREVSLHSKKSAPAHYVLGGVSCLCTLASYLSV</sequence>
<keyword evidence="1" id="KW-0472">Membrane</keyword>
<comment type="caution">
    <text evidence="2">The sequence shown here is derived from an EMBL/GenBank/DDBJ whole genome shotgun (WGS) entry which is preliminary data.</text>
</comment>
<feature type="transmembrane region" description="Helical" evidence="1">
    <location>
        <begin position="76"/>
        <end position="92"/>
    </location>
</feature>
<dbReference type="Proteomes" id="UP000886749">
    <property type="component" value="Unassembled WGS sequence"/>
</dbReference>
<feature type="transmembrane region" description="Helical" evidence="1">
    <location>
        <begin position="12"/>
        <end position="31"/>
    </location>
</feature>
<accession>A0A9D1DCP5</accession>
<proteinExistence type="predicted"/>
<evidence type="ECO:0000313" key="2">
    <source>
        <dbReference type="EMBL" id="HIR41507.1"/>
    </source>
</evidence>
<reference evidence="2" key="1">
    <citation type="submission" date="2020-10" db="EMBL/GenBank/DDBJ databases">
        <authorList>
            <person name="Gilroy R."/>
        </authorList>
    </citation>
    <scope>NUCLEOTIDE SEQUENCE</scope>
    <source>
        <strain evidence="2">CHK184-25365</strain>
    </source>
</reference>
<keyword evidence="1" id="KW-1133">Transmembrane helix</keyword>
<dbReference type="AlphaFoldDB" id="A0A9D1DCP5"/>
<name>A0A9D1DCP5_9FIRM</name>
<protein>
    <submittedName>
        <fullName evidence="2">Uncharacterized protein</fullName>
    </submittedName>
</protein>
<gene>
    <name evidence="2" type="ORF">IAB36_06755</name>
</gene>
<evidence type="ECO:0000313" key="3">
    <source>
        <dbReference type="Proteomes" id="UP000886749"/>
    </source>
</evidence>
<keyword evidence="1" id="KW-0812">Transmembrane</keyword>